<dbReference type="Pfam" id="PF09362">
    <property type="entry name" value="DUF1996"/>
    <property type="match status" value="1"/>
</dbReference>
<keyword evidence="4" id="KW-1185">Reference proteome</keyword>
<evidence type="ECO:0000259" key="2">
    <source>
        <dbReference type="PROSITE" id="PS51212"/>
    </source>
</evidence>
<dbReference type="PROSITE" id="PS51212">
    <property type="entry name" value="WSC"/>
    <property type="match status" value="1"/>
</dbReference>
<dbReference type="AlphaFoldDB" id="A0A6A6HNN3"/>
<organism evidence="3 4">
    <name type="scientific">Viridothelium virens</name>
    <name type="common">Speckled blister lichen</name>
    <name type="synonym">Trypethelium virens</name>
    <dbReference type="NCBI Taxonomy" id="1048519"/>
    <lineage>
        <taxon>Eukaryota</taxon>
        <taxon>Fungi</taxon>
        <taxon>Dikarya</taxon>
        <taxon>Ascomycota</taxon>
        <taxon>Pezizomycotina</taxon>
        <taxon>Dothideomycetes</taxon>
        <taxon>Dothideomycetes incertae sedis</taxon>
        <taxon>Trypetheliales</taxon>
        <taxon>Trypetheliaceae</taxon>
        <taxon>Viridothelium</taxon>
    </lineage>
</organism>
<dbReference type="Proteomes" id="UP000800092">
    <property type="component" value="Unassembled WGS sequence"/>
</dbReference>
<dbReference type="EMBL" id="ML991773">
    <property type="protein sequence ID" value="KAF2239080.1"/>
    <property type="molecule type" value="Genomic_DNA"/>
</dbReference>
<dbReference type="Pfam" id="PF01822">
    <property type="entry name" value="WSC"/>
    <property type="match status" value="1"/>
</dbReference>
<dbReference type="InterPro" id="IPR002889">
    <property type="entry name" value="WSC_carb-bd"/>
</dbReference>
<keyword evidence="1" id="KW-0732">Signal</keyword>
<feature type="domain" description="WSC" evidence="2">
    <location>
        <begin position="373"/>
        <end position="468"/>
    </location>
</feature>
<reference evidence="3" key="1">
    <citation type="journal article" date="2020" name="Stud. Mycol.">
        <title>101 Dothideomycetes genomes: a test case for predicting lifestyles and emergence of pathogens.</title>
        <authorList>
            <person name="Haridas S."/>
            <person name="Albert R."/>
            <person name="Binder M."/>
            <person name="Bloem J."/>
            <person name="Labutti K."/>
            <person name="Salamov A."/>
            <person name="Andreopoulos B."/>
            <person name="Baker S."/>
            <person name="Barry K."/>
            <person name="Bills G."/>
            <person name="Bluhm B."/>
            <person name="Cannon C."/>
            <person name="Castanera R."/>
            <person name="Culley D."/>
            <person name="Daum C."/>
            <person name="Ezra D."/>
            <person name="Gonzalez J."/>
            <person name="Henrissat B."/>
            <person name="Kuo A."/>
            <person name="Liang C."/>
            <person name="Lipzen A."/>
            <person name="Lutzoni F."/>
            <person name="Magnuson J."/>
            <person name="Mondo S."/>
            <person name="Nolan M."/>
            <person name="Ohm R."/>
            <person name="Pangilinan J."/>
            <person name="Park H.-J."/>
            <person name="Ramirez L."/>
            <person name="Alfaro M."/>
            <person name="Sun H."/>
            <person name="Tritt A."/>
            <person name="Yoshinaga Y."/>
            <person name="Zwiers L.-H."/>
            <person name="Turgeon B."/>
            <person name="Goodwin S."/>
            <person name="Spatafora J."/>
            <person name="Crous P."/>
            <person name="Grigoriev I."/>
        </authorList>
    </citation>
    <scope>NUCLEOTIDE SEQUENCE</scope>
    <source>
        <strain evidence="3">Tuck. ex Michener</strain>
    </source>
</reference>
<evidence type="ECO:0000256" key="1">
    <source>
        <dbReference type="SAM" id="SignalP"/>
    </source>
</evidence>
<proteinExistence type="predicted"/>
<name>A0A6A6HNN3_VIRVR</name>
<sequence length="517" mass="55618">MYFTTSLALLASTATTALAASSGNFFRIPCAGRLVDERSDPIISPGTVSQHVHEIAGGNAFNFSMPTYNTTQESSCSSCPIKKDLSNYWTPKLYWKAPNGSFFDVPRLGEGLGQRAGMTVYYYNRAQKGQDHVQAFPAGFRMIAGDPFKRSNPGFGGSNGSANAIQWQCLHNSYHEPATGNLPQKYCDYAYRAAIYFPSCWDGKTLDPPDHSSHMAYPMGSNYDNGDCPSTHPVKLVNIFFEVDYVMSSLLENGEFTGQLVLAQGDPTGYGLHGDFINGWDVPYLQEKIETCNAGDTEADLPGCFGTLFTDDEQHACTLPPMIDEPTSGELKALPGNNPIQGGPATAPNVPIKQMKIPATPPPVDYKDMTSQGWSYQGCASDTGSGRSLSGASHSDKNMTIESCLDYCSGKGYSLAGIEYGDECYCDNSIPQDQAPVKGQWGGCWMPCAGDATETCGAGDALSLYKKCGGGAACANTGFELGTPVPDTDGGSTSTKVRRSHLERHRKRALRHAEFAS</sequence>
<evidence type="ECO:0000313" key="4">
    <source>
        <dbReference type="Proteomes" id="UP000800092"/>
    </source>
</evidence>
<dbReference type="PANTHER" id="PTHR43662:SF3">
    <property type="entry name" value="DOMAIN PROTEIN, PUTATIVE (AFU_ORTHOLOGUE AFUA_6G11970)-RELATED"/>
    <property type="match status" value="1"/>
</dbReference>
<feature type="chain" id="PRO_5025610844" evidence="1">
    <location>
        <begin position="20"/>
        <end position="517"/>
    </location>
</feature>
<dbReference type="InterPro" id="IPR018535">
    <property type="entry name" value="DUF1996"/>
</dbReference>
<dbReference type="PANTHER" id="PTHR43662">
    <property type="match status" value="1"/>
</dbReference>
<dbReference type="SMART" id="SM00321">
    <property type="entry name" value="WSC"/>
    <property type="match status" value="1"/>
</dbReference>
<accession>A0A6A6HNN3</accession>
<evidence type="ECO:0000313" key="3">
    <source>
        <dbReference type="EMBL" id="KAF2239080.1"/>
    </source>
</evidence>
<protein>
    <submittedName>
        <fullName evidence="3">WSC-domain-containing protein</fullName>
    </submittedName>
</protein>
<feature type="signal peptide" evidence="1">
    <location>
        <begin position="1"/>
        <end position="19"/>
    </location>
</feature>
<gene>
    <name evidence="3" type="ORF">EV356DRAFT_528377</name>
</gene>
<dbReference type="OrthoDB" id="74764at2759"/>